<protein>
    <submittedName>
        <fullName evidence="2">Predicted protein</fullName>
    </submittedName>
</protein>
<dbReference type="Pfam" id="PF14837">
    <property type="entry name" value="INTS5_N"/>
    <property type="match status" value="1"/>
</dbReference>
<accession>F2E7Y0</accession>
<name>F2E7Y0_HORVV</name>
<evidence type="ECO:0000313" key="2">
    <source>
        <dbReference type="EMBL" id="BAK03452.1"/>
    </source>
</evidence>
<evidence type="ECO:0000259" key="1">
    <source>
        <dbReference type="Pfam" id="PF14837"/>
    </source>
</evidence>
<dbReference type="AlphaFoldDB" id="F2E7Y0"/>
<dbReference type="InterPro" id="IPR029445">
    <property type="entry name" value="INTS5_N"/>
</dbReference>
<dbReference type="EMBL" id="AK372254">
    <property type="protein sequence ID" value="BAK03452.1"/>
    <property type="molecule type" value="mRNA"/>
</dbReference>
<sequence>MATVALDPLLSLLADAQRSTEPLELIPVLESYPAAREAVFQVFREAYVRAAAPVEAADATGERAKKQRADKPEADASSVLQELTLRLTKLLVTQNVKWAQLVVPWALGVIAEIDASVAVPSTREQSLDRLERLVSAKLASAPLRQLVSVLVTALQRIVSGDELAQSLTVCFTAVKGKPLQEWLIPTLATAFPEQIAQFLVRRLSQSAPAMLPFLFANTKSEAAIIERQWHAAQQEADCAALDLVAAKCPSVVTQLLLSVLDDLLAGVDTHGLAQPLPTLIAALLLSVNAFTCFVGGFFDRLQSEAVIERLAQLAVKSGSGAAQSFVNATIVVLEYRIGNFGPDSLRLVMLLQRLAQLDVGISRMSDVSVSAVLGDAVKQISTFLRVKLQRSEVTRLSAEQGGASVGALGFLGALQPHISPLTGVALSLLEQNRPEMAADVMELITSVGLLASPAVAAETLVHFFIDRRCAAAFDHFHNLRVALCAAHAQCWPLFIAKIVSLLPVMRADVFITCLDHLLQLVTLEAELRKRAPLSPTPTSSLLAEHAAALLALADEPLHSPDAPQLTELLLCVFRSLRDPVALHALAVLLVDKFVALLPEVSAGDGARPLTQEDQDTLRRAHNVRELLVALAEQNAATCECVIDRTLDFVFSDAAAGYLRARPAQSHSSAPASSVSLLQSNCDRTIGMAPKFRPNPRFSLRVRPQAPSAADFESNHALVLQLLTECARTGASGAACLVQRVTAHLSSLHPQPPIALYDEALPRRTAFERDQWLLQLLLTNAIVQPLIETVVSVASAFSLSLHLALTSHVSRHRSARGAASAPYAAFYPRQCHRRLEW</sequence>
<feature type="domain" description="Integrator complex subunit 5 N-terminal" evidence="1">
    <location>
        <begin position="26"/>
        <end position="198"/>
    </location>
</feature>
<proteinExistence type="evidence at transcript level"/>
<reference evidence="2" key="1">
    <citation type="journal article" date="2011" name="Plant Physiol.">
        <title>Comprehensive sequence analysis of 24,783 barley full-length cDNAs derived from 12 clone libraries.</title>
        <authorList>
            <person name="Matsumoto T."/>
            <person name="Tanaka T."/>
            <person name="Sakai H."/>
            <person name="Amano N."/>
            <person name="Kanamori H."/>
            <person name="Kurita K."/>
            <person name="Kikuta A."/>
            <person name="Kamiya K."/>
            <person name="Yamamoto M."/>
            <person name="Ikawa H."/>
            <person name="Fujii N."/>
            <person name="Hori K."/>
            <person name="Itoh T."/>
            <person name="Sato K."/>
        </authorList>
    </citation>
    <scope>NUCLEOTIDE SEQUENCE</scope>
</reference>
<organism evidence="2">
    <name type="scientific">Hordeum vulgare subsp. vulgare</name>
    <name type="common">Domesticated barley</name>
    <dbReference type="NCBI Taxonomy" id="112509"/>
    <lineage>
        <taxon>Eukaryota</taxon>
        <taxon>Viridiplantae</taxon>
        <taxon>Streptophyta</taxon>
        <taxon>Embryophyta</taxon>
        <taxon>Tracheophyta</taxon>
        <taxon>Spermatophyta</taxon>
        <taxon>Magnoliopsida</taxon>
        <taxon>Liliopsida</taxon>
        <taxon>Poales</taxon>
        <taxon>Poaceae</taxon>
        <taxon>BOP clade</taxon>
        <taxon>Pooideae</taxon>
        <taxon>Triticodae</taxon>
        <taxon>Triticeae</taxon>
        <taxon>Hordeinae</taxon>
        <taxon>Hordeum</taxon>
    </lineage>
</organism>